<proteinExistence type="predicted"/>
<keyword evidence="1" id="KW-0732">Signal</keyword>
<evidence type="ECO:0000313" key="3">
    <source>
        <dbReference type="Proteomes" id="UP000234275"/>
    </source>
</evidence>
<feature type="signal peptide" evidence="1">
    <location>
        <begin position="1"/>
        <end position="33"/>
    </location>
</feature>
<reference evidence="2 3" key="1">
    <citation type="submission" date="2016-12" db="EMBL/GenBank/DDBJ databases">
        <title>The genomes of Aspergillus section Nigri reveals drivers in fungal speciation.</title>
        <authorList>
            <consortium name="DOE Joint Genome Institute"/>
            <person name="Vesth T.C."/>
            <person name="Nybo J."/>
            <person name="Theobald S."/>
            <person name="Brandl J."/>
            <person name="Frisvad J.C."/>
            <person name="Nielsen K.F."/>
            <person name="Lyhne E.K."/>
            <person name="Kogle M.E."/>
            <person name="Kuo A."/>
            <person name="Riley R."/>
            <person name="Clum A."/>
            <person name="Nolan M."/>
            <person name="Lipzen A."/>
            <person name="Salamov A."/>
            <person name="Henrissat B."/>
            <person name="Wiebenga A."/>
            <person name="De Vries R.P."/>
            <person name="Grigoriev I.V."/>
            <person name="Mortensen U.H."/>
            <person name="Andersen M.R."/>
            <person name="Baker S.E."/>
        </authorList>
    </citation>
    <scope>NUCLEOTIDE SEQUENCE [LARGE SCALE GENOMIC DNA]</scope>
    <source>
        <strain evidence="2 3">IBT 23096</strain>
    </source>
</reference>
<dbReference type="VEuPathDB" id="FungiDB:P170DRAFT_33783"/>
<feature type="chain" id="PRO_5014142033" description="Secreted protein" evidence="1">
    <location>
        <begin position="34"/>
        <end position="93"/>
    </location>
</feature>
<dbReference type="EMBL" id="MSFO01000001">
    <property type="protein sequence ID" value="PLB55146.1"/>
    <property type="molecule type" value="Genomic_DNA"/>
</dbReference>
<evidence type="ECO:0000256" key="1">
    <source>
        <dbReference type="SAM" id="SignalP"/>
    </source>
</evidence>
<evidence type="ECO:0008006" key="4">
    <source>
        <dbReference type="Google" id="ProtNLM"/>
    </source>
</evidence>
<dbReference type="Proteomes" id="UP000234275">
    <property type="component" value="Unassembled WGS sequence"/>
</dbReference>
<evidence type="ECO:0000313" key="2">
    <source>
        <dbReference type="EMBL" id="PLB55146.1"/>
    </source>
</evidence>
<accession>A0A2I2GQI7</accession>
<dbReference type="GeneID" id="36551085"/>
<protein>
    <recommendedName>
        <fullName evidence="4">Secreted protein</fullName>
    </recommendedName>
</protein>
<gene>
    <name evidence="2" type="ORF">P170DRAFT_33783</name>
</gene>
<dbReference type="RefSeq" id="XP_024710448.1">
    <property type="nucleotide sequence ID" value="XM_024843385.1"/>
</dbReference>
<dbReference type="AlphaFoldDB" id="A0A2I2GQI7"/>
<name>A0A2I2GQI7_9EURO</name>
<organism evidence="2 3">
    <name type="scientific">Aspergillus steynii IBT 23096</name>
    <dbReference type="NCBI Taxonomy" id="1392250"/>
    <lineage>
        <taxon>Eukaryota</taxon>
        <taxon>Fungi</taxon>
        <taxon>Dikarya</taxon>
        <taxon>Ascomycota</taxon>
        <taxon>Pezizomycotina</taxon>
        <taxon>Eurotiomycetes</taxon>
        <taxon>Eurotiomycetidae</taxon>
        <taxon>Eurotiales</taxon>
        <taxon>Aspergillaceae</taxon>
        <taxon>Aspergillus</taxon>
        <taxon>Aspergillus subgen. Circumdati</taxon>
    </lineage>
</organism>
<comment type="caution">
    <text evidence="2">The sequence shown here is derived from an EMBL/GenBank/DDBJ whole genome shotgun (WGS) entry which is preliminary data.</text>
</comment>
<sequence length="93" mass="10343">MQHRGPFRISHILHRSVASRSALLLLSIPGLQCLRGIPVKVADLDRSGSRGSLRKRPSSFASSPRLFFLSISISRSLPQAEITADRLECRYAE</sequence>
<keyword evidence="3" id="KW-1185">Reference proteome</keyword>